<reference evidence="2 3" key="1">
    <citation type="journal article" date="2013" name="BMC Genomics">
        <title>Comparative genomics of parasitic silkworm microsporidia reveal an association between genome expansion and host adaptation.</title>
        <authorList>
            <person name="Pan G."/>
            <person name="Xu J."/>
            <person name="Li T."/>
            <person name="Xia Q."/>
            <person name="Liu S.L."/>
            <person name="Zhang G."/>
            <person name="Li S."/>
            <person name="Li C."/>
            <person name="Liu H."/>
            <person name="Yang L."/>
            <person name="Liu T."/>
            <person name="Zhang X."/>
            <person name="Wu Z."/>
            <person name="Fan W."/>
            <person name="Dang X."/>
            <person name="Xiang H."/>
            <person name="Tao M."/>
            <person name="Li Y."/>
            <person name="Hu J."/>
            <person name="Li Z."/>
            <person name="Lin L."/>
            <person name="Luo J."/>
            <person name="Geng L."/>
            <person name="Wang L."/>
            <person name="Long M."/>
            <person name="Wan Y."/>
            <person name="He N."/>
            <person name="Zhang Z."/>
            <person name="Lu C."/>
            <person name="Keeling P.J."/>
            <person name="Wang J."/>
            <person name="Xiang Z."/>
            <person name="Zhou Z."/>
        </authorList>
    </citation>
    <scope>NUCLEOTIDE SEQUENCE [LARGE SCALE GENOMIC DNA]</scope>
    <source>
        <strain evidence="3">CQ1 / CVCC 102059</strain>
    </source>
</reference>
<feature type="signal peptide" evidence="1">
    <location>
        <begin position="1"/>
        <end position="21"/>
    </location>
</feature>
<gene>
    <name evidence="2" type="ORF">NBO_83g0005</name>
</gene>
<feature type="chain" id="PRO_5004343427" evidence="1">
    <location>
        <begin position="22"/>
        <end position="336"/>
    </location>
</feature>
<dbReference type="HOGENOM" id="CLU_071358_0_0_1"/>
<evidence type="ECO:0000313" key="2">
    <source>
        <dbReference type="EMBL" id="EOB13301.1"/>
    </source>
</evidence>
<dbReference type="EMBL" id="KB908991">
    <property type="protein sequence ID" value="EOB13301.1"/>
    <property type="molecule type" value="Genomic_DNA"/>
</dbReference>
<organism evidence="2 3">
    <name type="scientific">Nosema bombycis (strain CQ1 / CVCC 102059)</name>
    <name type="common">Microsporidian parasite</name>
    <name type="synonym">Pebrine of silkworm</name>
    <dbReference type="NCBI Taxonomy" id="578461"/>
    <lineage>
        <taxon>Eukaryota</taxon>
        <taxon>Fungi</taxon>
        <taxon>Fungi incertae sedis</taxon>
        <taxon>Microsporidia</taxon>
        <taxon>Nosematidae</taxon>
        <taxon>Nosema</taxon>
    </lineage>
</organism>
<dbReference type="AlphaFoldDB" id="R0KRD0"/>
<sequence>MKSHHVYFLATIFLFNLYIRADLPYNPFRKCIFNRRHYLYDVIHEEVLFGTENHIFIANEEDNNSSIFVPNETDLDDNSENEASNAEDKILNKFYDDVAMMFLLIKTNDGYFEHTSCFFHAFYKIEKRLPDITDEYNRDLYIKYLKICYKSIYRFIVFLGDEKKYTTRDIYQKTFDKIQNKLKDIDEFIDLHSKYFDKIGLHLNFFELSDFKDDVIYFKKLIDQEVEHFKCYNDFRQEKFINNASSTKSKILEFLDIFRSTVNKIKKMSEYDFKDLKNPLNDEYIEKITGVFKGIFINVKNYEKLISNYFDSLINIAEFEFRYIVRLKTIIDKFDS</sequence>
<keyword evidence="1" id="KW-0732">Signal</keyword>
<name>R0KRD0_NOSB1</name>
<evidence type="ECO:0000256" key="1">
    <source>
        <dbReference type="SAM" id="SignalP"/>
    </source>
</evidence>
<dbReference type="VEuPathDB" id="MicrosporidiaDB:NBO_83g0005"/>
<keyword evidence="3" id="KW-1185">Reference proteome</keyword>
<dbReference type="Proteomes" id="UP000016927">
    <property type="component" value="Unassembled WGS sequence"/>
</dbReference>
<accession>R0KRD0</accession>
<evidence type="ECO:0000313" key="3">
    <source>
        <dbReference type="Proteomes" id="UP000016927"/>
    </source>
</evidence>
<proteinExistence type="predicted"/>
<protein>
    <submittedName>
        <fullName evidence="2">Uncharacterized protein</fullName>
    </submittedName>
</protein>